<evidence type="ECO:0000313" key="1">
    <source>
        <dbReference type="EMBL" id="MBB3105257.1"/>
    </source>
</evidence>
<accession>A0A839T6X5</accession>
<gene>
    <name evidence="1" type="ORF">FHR87_003692</name>
</gene>
<protein>
    <submittedName>
        <fullName evidence="1">Uncharacterized protein</fullName>
    </submittedName>
</protein>
<name>A0A839T6X5_AZOMA</name>
<dbReference type="AlphaFoldDB" id="A0A839T6X5"/>
<evidence type="ECO:0000313" key="2">
    <source>
        <dbReference type="Proteomes" id="UP000549250"/>
    </source>
</evidence>
<dbReference type="EMBL" id="JACHXI010000030">
    <property type="protein sequence ID" value="MBB3105257.1"/>
    <property type="molecule type" value="Genomic_DNA"/>
</dbReference>
<comment type="caution">
    <text evidence="1">The sequence shown here is derived from an EMBL/GenBank/DDBJ whole genome shotgun (WGS) entry which is preliminary data.</text>
</comment>
<sequence>MRMRAIRNYTHHQPHYAVKMTEFDGPAWDGDPNWPEVLLCRNQEEALALAERLNELSFQDFSDFIKAEEPFQTEPVLRILWNTMRAAQYRVESIKGDVEDYAGFARVKQSLIVARKVISDLEIL</sequence>
<dbReference type="RefSeq" id="WP_183168120.1">
    <property type="nucleotide sequence ID" value="NZ_JACHXI010000030.1"/>
</dbReference>
<organism evidence="1 2">
    <name type="scientific">Azomonas macrocytogenes</name>
    <name type="common">Azotobacter macrocytogenes</name>
    <dbReference type="NCBI Taxonomy" id="69962"/>
    <lineage>
        <taxon>Bacteria</taxon>
        <taxon>Pseudomonadati</taxon>
        <taxon>Pseudomonadota</taxon>
        <taxon>Gammaproteobacteria</taxon>
        <taxon>Pseudomonadales</taxon>
        <taxon>Pseudomonadaceae</taxon>
        <taxon>Azomonas</taxon>
    </lineage>
</organism>
<proteinExistence type="predicted"/>
<dbReference type="Proteomes" id="UP000549250">
    <property type="component" value="Unassembled WGS sequence"/>
</dbReference>
<reference evidence="1 2" key="1">
    <citation type="submission" date="2020-08" db="EMBL/GenBank/DDBJ databases">
        <title>Genomic Encyclopedia of Type Strains, Phase III (KMG-III): the genomes of soil and plant-associated and newly described type strains.</title>
        <authorList>
            <person name="Whitman W."/>
        </authorList>
    </citation>
    <scope>NUCLEOTIDE SEQUENCE [LARGE SCALE GENOMIC DNA]</scope>
    <source>
        <strain evidence="1 2">CECT 4462</strain>
    </source>
</reference>
<keyword evidence="2" id="KW-1185">Reference proteome</keyword>